<dbReference type="Pfam" id="PF16952">
    <property type="entry name" value="Gln-synt_N_2"/>
    <property type="match status" value="1"/>
</dbReference>
<evidence type="ECO:0000256" key="2">
    <source>
        <dbReference type="ARBA" id="ARBA00003117"/>
    </source>
</evidence>
<dbReference type="Pfam" id="PF00120">
    <property type="entry name" value="Gln-synt_C"/>
    <property type="match status" value="1"/>
</dbReference>
<keyword evidence="6" id="KW-0535">Nitrogen fixation</keyword>
<dbReference type="EMBL" id="JAVDPW010000003">
    <property type="protein sequence ID" value="MDR6289568.1"/>
    <property type="molecule type" value="Genomic_DNA"/>
</dbReference>
<comment type="similarity">
    <text evidence="7 8">Belongs to the glutamine synthetase family.</text>
</comment>
<dbReference type="SUPFAM" id="SSF55931">
    <property type="entry name" value="Glutamine synthetase/guanido kinase"/>
    <property type="match status" value="1"/>
</dbReference>
<dbReference type="InterPro" id="IPR008147">
    <property type="entry name" value="Gln_synt_N"/>
</dbReference>
<comment type="function">
    <text evidence="2">Catalyzes the ATP-dependent biosynthesis of glutamine from glutamate and ammonia.</text>
</comment>
<evidence type="ECO:0000256" key="1">
    <source>
        <dbReference type="ARBA" id="ARBA00001946"/>
    </source>
</evidence>
<dbReference type="PANTHER" id="PTHR43785">
    <property type="entry name" value="GAMMA-GLUTAMYLPUTRESCINE SYNTHETASE"/>
    <property type="match status" value="1"/>
</dbReference>
<dbReference type="Proteomes" id="UP001262410">
    <property type="component" value="Unassembled WGS sequence"/>
</dbReference>
<dbReference type="PROSITE" id="PS51987">
    <property type="entry name" value="GS_CATALYTIC"/>
    <property type="match status" value="1"/>
</dbReference>
<keyword evidence="11" id="KW-1185">Reference proteome</keyword>
<dbReference type="PANTHER" id="PTHR43785:SF12">
    <property type="entry name" value="TYPE-1 GLUTAMINE SYNTHETASE 2"/>
    <property type="match status" value="1"/>
</dbReference>
<gene>
    <name evidence="10" type="ORF">E9232_002083</name>
</gene>
<keyword evidence="3 10" id="KW-0436">Ligase</keyword>
<comment type="caution">
    <text evidence="10">The sequence shown here is derived from an EMBL/GenBank/DDBJ whole genome shotgun (WGS) entry which is preliminary data.</text>
</comment>
<evidence type="ECO:0000259" key="9">
    <source>
        <dbReference type="PROSITE" id="PS51987"/>
    </source>
</evidence>
<comment type="cofactor">
    <cofactor evidence="1">
        <name>Mg(2+)</name>
        <dbReference type="ChEBI" id="CHEBI:18420"/>
    </cofactor>
</comment>
<accession>A0ABU1JMK5</accession>
<dbReference type="GO" id="GO:0004356">
    <property type="term" value="F:glutamine synthetase activity"/>
    <property type="evidence" value="ECO:0007669"/>
    <property type="project" value="UniProtKB-EC"/>
</dbReference>
<reference evidence="10 11" key="1">
    <citation type="submission" date="2023-07" db="EMBL/GenBank/DDBJ databases">
        <title>Sorghum-associated microbial communities from plants grown in Nebraska, USA.</title>
        <authorList>
            <person name="Schachtman D."/>
        </authorList>
    </citation>
    <scope>NUCLEOTIDE SEQUENCE [LARGE SCALE GENOMIC DNA]</scope>
    <source>
        <strain evidence="10 11">584</strain>
    </source>
</reference>
<protein>
    <submittedName>
        <fullName evidence="10">Glutamine synthetase</fullName>
        <ecNumber evidence="10">6.3.1.2</ecNumber>
    </submittedName>
</protein>
<evidence type="ECO:0000256" key="5">
    <source>
        <dbReference type="ARBA" id="ARBA00022840"/>
    </source>
</evidence>
<keyword evidence="5" id="KW-0067">ATP-binding</keyword>
<keyword evidence="4" id="KW-0547">Nucleotide-binding</keyword>
<evidence type="ECO:0000256" key="4">
    <source>
        <dbReference type="ARBA" id="ARBA00022741"/>
    </source>
</evidence>
<feature type="domain" description="GS catalytic" evidence="9">
    <location>
        <begin position="104"/>
        <end position="439"/>
    </location>
</feature>
<dbReference type="InterPro" id="IPR036651">
    <property type="entry name" value="Gln_synt_N_sf"/>
</dbReference>
<evidence type="ECO:0000256" key="6">
    <source>
        <dbReference type="ARBA" id="ARBA00023231"/>
    </source>
</evidence>
<dbReference type="RefSeq" id="WP_309793850.1">
    <property type="nucleotide sequence ID" value="NZ_JAVDPW010000003.1"/>
</dbReference>
<evidence type="ECO:0000256" key="3">
    <source>
        <dbReference type="ARBA" id="ARBA00022598"/>
    </source>
</evidence>
<dbReference type="Gene3D" id="3.30.590.10">
    <property type="entry name" value="Glutamine synthetase/guanido kinase, catalytic domain"/>
    <property type="match status" value="1"/>
</dbReference>
<dbReference type="InterPro" id="IPR014746">
    <property type="entry name" value="Gln_synth/guanido_kin_cat_dom"/>
</dbReference>
<proteinExistence type="inferred from homology"/>
<evidence type="ECO:0000256" key="8">
    <source>
        <dbReference type="RuleBase" id="RU000384"/>
    </source>
</evidence>
<dbReference type="EC" id="6.3.1.2" evidence="10"/>
<sequence>MSARDLAIFLTNDLAAMTRGRAFPAADLDNRRRSGVGWVPANLALTPFGVIAGDSPFGPTGDLRLIPDAETEPVTLQGFDGRPDATALLCDVRETDGRDWGGCVRTLLKHAVAELKRETGLDLVAAFEHEFRLTGGPAIAPQAFSLQDFRAAQPFCGALMEAMATAGLGPEMILPEYGPGQFEVTCEPAGALAAADRAVLIRDVARDVARQFGLAASFAPILDPAAVGNGVHVHLSLVAADGANATADLSRPAEISEVAGRFVAGVLRHLPALCAITAPSVISYLRLTPHRWSAGFTAFGHRNREAALRVCPTIDLPGRDRAKQIHLEFRAADACANPHLVLALLVRAGLEGIRRALPQPEAVAGDPADLAPAEAERLGVRRLPDSLPAALAALQADPVALGWLPEPMRGAYFAMKRAEQAMVDGLAPAAQCARYGAVY</sequence>
<dbReference type="SMART" id="SM01230">
    <property type="entry name" value="Gln-synt_C"/>
    <property type="match status" value="1"/>
</dbReference>
<evidence type="ECO:0000313" key="11">
    <source>
        <dbReference type="Proteomes" id="UP001262410"/>
    </source>
</evidence>
<organism evidence="10 11">
    <name type="scientific">Inquilinus ginsengisoli</name>
    <dbReference type="NCBI Taxonomy" id="363840"/>
    <lineage>
        <taxon>Bacteria</taxon>
        <taxon>Pseudomonadati</taxon>
        <taxon>Pseudomonadota</taxon>
        <taxon>Alphaproteobacteria</taxon>
        <taxon>Rhodospirillales</taxon>
        <taxon>Rhodospirillaceae</taxon>
        <taxon>Inquilinus</taxon>
    </lineage>
</organism>
<dbReference type="InterPro" id="IPR008146">
    <property type="entry name" value="Gln_synth_cat_dom"/>
</dbReference>
<name>A0ABU1JMK5_9PROT</name>
<evidence type="ECO:0000313" key="10">
    <source>
        <dbReference type="EMBL" id="MDR6289568.1"/>
    </source>
</evidence>
<evidence type="ECO:0000256" key="7">
    <source>
        <dbReference type="PROSITE-ProRule" id="PRU01331"/>
    </source>
</evidence>
<dbReference type="Gene3D" id="3.10.20.70">
    <property type="entry name" value="Glutamine synthetase, N-terminal domain"/>
    <property type="match status" value="1"/>
</dbReference>